<feature type="signal peptide" evidence="1">
    <location>
        <begin position="1"/>
        <end position="17"/>
    </location>
</feature>
<organism evidence="2">
    <name type="scientific">Melampsora occidentalis</name>
    <dbReference type="NCBI Taxonomy" id="82102"/>
    <lineage>
        <taxon>Eukaryota</taxon>
        <taxon>Fungi</taxon>
        <taxon>Dikarya</taxon>
        <taxon>Basidiomycota</taxon>
        <taxon>Pucciniomycotina</taxon>
        <taxon>Pucciniomycetes</taxon>
        <taxon>Pucciniales</taxon>
        <taxon>Melampsoraceae</taxon>
        <taxon>Melampsora</taxon>
    </lineage>
</organism>
<feature type="chain" id="PRO_5002711958" evidence="1">
    <location>
        <begin position="18"/>
        <end position="118"/>
    </location>
</feature>
<accession>A7KKU3</accession>
<reference evidence="2" key="1">
    <citation type="journal article" date="2007" name="Mol. Ecol. Notes">
        <title>Detection and validation of EST-derived SNPs for poplar leaf rust Melampsora medusae f. sp. deltoidae.</title>
        <authorList>
            <person name="Feau N."/>
            <person name="Bergeron M.-J."/>
            <person name="Joly D.L."/>
            <person name="Roussel F."/>
            <person name="Hamelin R.C."/>
        </authorList>
    </citation>
    <scope>NUCLEOTIDE SEQUENCE</scope>
</reference>
<sequence length="118" mass="12891">MALLAALSCLTPGQAYAHACGLQGSVKIKKKDCYRAMNRLPGSKGQISSRSNPLIAIYRTCKLQLSTVDPNQLIRTTKAAVEDGFNSDLDQCQGYTSINLNNPMYPDIAIRMYVGAYN</sequence>
<evidence type="ECO:0000313" key="2">
    <source>
        <dbReference type="EMBL" id="ABS86213.1"/>
    </source>
</evidence>
<protein>
    <submittedName>
        <fullName evidence="2">Hesp-417-like protein</fullName>
    </submittedName>
</protein>
<dbReference type="AlphaFoldDB" id="A7KKU3"/>
<feature type="non-terminal residue" evidence="2">
    <location>
        <position position="118"/>
    </location>
</feature>
<proteinExistence type="evidence at transcript level"/>
<name>A7KKU3_9BASI</name>
<evidence type="ECO:0000256" key="1">
    <source>
        <dbReference type="SAM" id="SignalP"/>
    </source>
</evidence>
<feature type="non-terminal residue" evidence="2">
    <location>
        <position position="1"/>
    </location>
</feature>
<dbReference type="EMBL" id="EF469483">
    <property type="protein sequence ID" value="ABS86213.1"/>
    <property type="molecule type" value="mRNA"/>
</dbReference>
<keyword evidence="1" id="KW-0732">Signal</keyword>